<evidence type="ECO:0000313" key="2">
    <source>
        <dbReference type="Proteomes" id="UP000799118"/>
    </source>
</evidence>
<name>A0A6A4H9Q6_9AGAR</name>
<dbReference type="Proteomes" id="UP000799118">
    <property type="component" value="Unassembled WGS sequence"/>
</dbReference>
<accession>A0A6A4H9Q6</accession>
<evidence type="ECO:0000313" key="1">
    <source>
        <dbReference type="EMBL" id="KAE9394463.1"/>
    </source>
</evidence>
<reference evidence="1" key="1">
    <citation type="journal article" date="2019" name="Environ. Microbiol.">
        <title>Fungal ecological strategies reflected in gene transcription - a case study of two litter decomposers.</title>
        <authorList>
            <person name="Barbi F."/>
            <person name="Kohler A."/>
            <person name="Barry K."/>
            <person name="Baskaran P."/>
            <person name="Daum C."/>
            <person name="Fauchery L."/>
            <person name="Ihrmark K."/>
            <person name="Kuo A."/>
            <person name="LaButti K."/>
            <person name="Lipzen A."/>
            <person name="Morin E."/>
            <person name="Grigoriev I.V."/>
            <person name="Henrissat B."/>
            <person name="Lindahl B."/>
            <person name="Martin F."/>
        </authorList>
    </citation>
    <scope>NUCLEOTIDE SEQUENCE</scope>
    <source>
        <strain evidence="1">JB14</strain>
    </source>
</reference>
<dbReference type="AlphaFoldDB" id="A0A6A4H9Q6"/>
<sequence length="83" mass="9659">MCQQIAEGTRWLKCGHFQRHLVTAIMDCNSTRCERSYVHPPNCRQPTCAKNFGREIQRDIDRVDEFCFACRAAQARDARLNGR</sequence>
<gene>
    <name evidence="1" type="ORF">BT96DRAFT_958787</name>
</gene>
<proteinExistence type="predicted"/>
<organism evidence="1 2">
    <name type="scientific">Gymnopus androsaceus JB14</name>
    <dbReference type="NCBI Taxonomy" id="1447944"/>
    <lineage>
        <taxon>Eukaryota</taxon>
        <taxon>Fungi</taxon>
        <taxon>Dikarya</taxon>
        <taxon>Basidiomycota</taxon>
        <taxon>Agaricomycotina</taxon>
        <taxon>Agaricomycetes</taxon>
        <taxon>Agaricomycetidae</taxon>
        <taxon>Agaricales</taxon>
        <taxon>Marasmiineae</taxon>
        <taxon>Omphalotaceae</taxon>
        <taxon>Gymnopus</taxon>
    </lineage>
</organism>
<dbReference type="EMBL" id="ML769549">
    <property type="protein sequence ID" value="KAE9394463.1"/>
    <property type="molecule type" value="Genomic_DNA"/>
</dbReference>
<protein>
    <submittedName>
        <fullName evidence="1">Uncharacterized protein</fullName>
    </submittedName>
</protein>
<keyword evidence="2" id="KW-1185">Reference proteome</keyword>
<dbReference type="OrthoDB" id="3132318at2759"/>